<evidence type="ECO:0000256" key="1">
    <source>
        <dbReference type="ARBA" id="ARBA00008791"/>
    </source>
</evidence>
<proteinExistence type="inferred from homology"/>
<dbReference type="Gene3D" id="3.40.50.12370">
    <property type="match status" value="1"/>
</dbReference>
<protein>
    <submittedName>
        <fullName evidence="3">Nucleotide-binding universal stress UspA family protein</fullName>
    </submittedName>
</protein>
<evidence type="ECO:0000313" key="4">
    <source>
        <dbReference type="Proteomes" id="UP001549321"/>
    </source>
</evidence>
<keyword evidence="4" id="KW-1185">Reference proteome</keyword>
<dbReference type="Proteomes" id="UP001549321">
    <property type="component" value="Unassembled WGS sequence"/>
</dbReference>
<accession>A0ABV2R1X1</accession>
<comment type="caution">
    <text evidence="3">The sequence shown here is derived from an EMBL/GenBank/DDBJ whole genome shotgun (WGS) entry which is preliminary data.</text>
</comment>
<feature type="domain" description="UspA" evidence="2">
    <location>
        <begin position="221"/>
        <end position="273"/>
    </location>
</feature>
<evidence type="ECO:0000313" key="3">
    <source>
        <dbReference type="EMBL" id="MET4635269.1"/>
    </source>
</evidence>
<dbReference type="CDD" id="cd00293">
    <property type="entry name" value="USP-like"/>
    <property type="match status" value="1"/>
</dbReference>
<gene>
    <name evidence="3" type="ORF">ABIE08_003215</name>
</gene>
<evidence type="ECO:0000259" key="2">
    <source>
        <dbReference type="Pfam" id="PF00582"/>
    </source>
</evidence>
<dbReference type="EMBL" id="JBEPSM010000002">
    <property type="protein sequence ID" value="MET4635269.1"/>
    <property type="molecule type" value="Genomic_DNA"/>
</dbReference>
<sequence length="275" mass="29572">MSIGTLMVHVDDTRSAATRVAAACNLAERFDATLIGIAACASEAPLYDPLTVGAMAGEYSMLQRDTAETGLRSAERLFRSAADRSSARMEWCSAMTYPAGFIAEQSRRADLIVLGRRGASAPNNSVEPGDVLIRAGRPILLLPPDTHAPTGKNIVVAWKDTRESRRSVTDALPFLRRASRVSLLTMPSPESESRWRRGAEDVVAFLGRHGIAATSYALGESSETSATRICDFAEDQGADLVVMGGYGRARAREWVFGGTTRSMLETGTVACLMSH</sequence>
<name>A0ABV2R1X1_9HYPH</name>
<organism evidence="3 4">
    <name type="scientific">Kaistia defluvii</name>
    <dbReference type="NCBI Taxonomy" id="410841"/>
    <lineage>
        <taxon>Bacteria</taxon>
        <taxon>Pseudomonadati</taxon>
        <taxon>Pseudomonadota</taxon>
        <taxon>Alphaproteobacteria</taxon>
        <taxon>Hyphomicrobiales</taxon>
        <taxon>Kaistiaceae</taxon>
        <taxon>Kaistia</taxon>
    </lineage>
</organism>
<reference evidence="3 4" key="1">
    <citation type="submission" date="2024-06" db="EMBL/GenBank/DDBJ databases">
        <title>Sorghum-associated microbial communities from plants grown in Nebraska, USA.</title>
        <authorList>
            <person name="Schachtman D."/>
        </authorList>
    </citation>
    <scope>NUCLEOTIDE SEQUENCE [LARGE SCALE GENOMIC DNA]</scope>
    <source>
        <strain evidence="3 4">3207</strain>
    </source>
</reference>
<dbReference type="InterPro" id="IPR006016">
    <property type="entry name" value="UspA"/>
</dbReference>
<dbReference type="RefSeq" id="WP_354552530.1">
    <property type="nucleotide sequence ID" value="NZ_JBEPSM010000002.1"/>
</dbReference>
<dbReference type="PANTHER" id="PTHR46268">
    <property type="entry name" value="STRESS RESPONSE PROTEIN NHAX"/>
    <property type="match status" value="1"/>
</dbReference>
<dbReference type="PANTHER" id="PTHR46268:SF15">
    <property type="entry name" value="UNIVERSAL STRESS PROTEIN HP_0031"/>
    <property type="match status" value="1"/>
</dbReference>
<comment type="similarity">
    <text evidence="1">Belongs to the universal stress protein A family.</text>
</comment>
<dbReference type="SUPFAM" id="SSF52402">
    <property type="entry name" value="Adenine nucleotide alpha hydrolases-like"/>
    <property type="match status" value="2"/>
</dbReference>
<dbReference type="Pfam" id="PF00582">
    <property type="entry name" value="Usp"/>
    <property type="match status" value="1"/>
</dbReference>